<feature type="transmembrane region" description="Helical" evidence="10">
    <location>
        <begin position="443"/>
        <end position="472"/>
    </location>
</feature>
<protein>
    <submittedName>
        <fullName evidence="11">Uncharacterized protein</fullName>
    </submittedName>
</protein>
<feature type="transmembrane region" description="Helical" evidence="10">
    <location>
        <begin position="155"/>
        <end position="179"/>
    </location>
</feature>
<sequence>MHIEFGDTLQDRSSAAESNIQNSVPSSTKSIITNPSLKHEGTKLRKSTSMGNNLLITVQSVTNMALENMGIEKKLDGPIWPAPFEGLMSTLSFIITSGNIWFFPSICAYYGGWFIYQFTFCFIFIGVPLVYLEMALGQFASASPLSVFSRMVPSMAGLSAAMSFLLVFRCICVAVWTVFDMVIVTYSASAFWANVPWQNCQPHHLFCVDYKQEHCRWKPANYSRICDAYHRSVIDTRGILVRKSPFISYVFDELFIDENVNILQMPSLHPIICTVLLWVAATIVAIGGSKIIGKTAGGTLALFVCCFTTLFFTGITFDDSKIILKTFLNTNHDYSNNWMWMWSWADAASHSLRALNVGCGGIQKMASLNRFHHKFQRDVILVSIFAYTFYIVLTLSSFMFMAEFGSFYYPSESYSLRIQTYASPVVIESAVSEVYSRYRLGGIFVFFFWFSMVLCGIQGLASYLWILSSMLIERINGSQRKYGRPLTSWQKRAIIVSGMSLGGLISSVPFLGIGGFDLMSSVETYASYGTLLVAFIEIVTVAYIYGFRRFWVNIRTMTGSKGIFNIYWWLNWVLVSPLILIAIYTLILIRFHQRSEFFSIRAAGVEILGWTLVLISIVFVLFYFIRDLIETRLNKEPLSALFRATGDWGPANFENRKESVRQERALRVRC</sequence>
<dbReference type="InterPro" id="IPR037272">
    <property type="entry name" value="SNS_sf"/>
</dbReference>
<reference evidence="11 12" key="1">
    <citation type="submission" date="2020-04" db="EMBL/GenBank/DDBJ databases">
        <authorList>
            <person name="Laetsch R D."/>
            <person name="Stevens L."/>
            <person name="Kumar S."/>
            <person name="Blaxter L. M."/>
        </authorList>
    </citation>
    <scope>NUCLEOTIDE SEQUENCE [LARGE SCALE GENOMIC DNA]</scope>
</reference>
<feature type="transmembrane region" description="Helical" evidence="10">
    <location>
        <begin position="379"/>
        <end position="402"/>
    </location>
</feature>
<dbReference type="SUPFAM" id="SSF161070">
    <property type="entry name" value="SNF-like"/>
    <property type="match status" value="1"/>
</dbReference>
<accession>A0A8S1EDL1</accession>
<feature type="disulfide bond" evidence="8">
    <location>
        <begin position="200"/>
        <end position="207"/>
    </location>
</feature>
<dbReference type="InterPro" id="IPR000175">
    <property type="entry name" value="Na/ntran_symport"/>
</dbReference>
<feature type="transmembrane region" description="Helical" evidence="10">
    <location>
        <begin position="525"/>
        <end position="545"/>
    </location>
</feature>
<evidence type="ECO:0000256" key="5">
    <source>
        <dbReference type="ARBA" id="ARBA00022989"/>
    </source>
</evidence>
<keyword evidence="8" id="KW-1015">Disulfide bond</keyword>
<keyword evidence="5 10" id="KW-1133">Transmembrane helix</keyword>
<dbReference type="GO" id="GO:0005283">
    <property type="term" value="F:amino acid:sodium symporter activity"/>
    <property type="evidence" value="ECO:0007669"/>
    <property type="project" value="TreeGrafter"/>
</dbReference>
<dbReference type="EMBL" id="CADEPM010000001">
    <property type="protein sequence ID" value="CAB3398181.1"/>
    <property type="molecule type" value="Genomic_DNA"/>
</dbReference>
<evidence type="ECO:0000256" key="7">
    <source>
        <dbReference type="PIRSR" id="PIRSR600175-1"/>
    </source>
</evidence>
<comment type="caution">
    <text evidence="11">The sequence shown here is derived from an EMBL/GenBank/DDBJ whole genome shotgun (WGS) entry which is preliminary data.</text>
</comment>
<feature type="transmembrane region" description="Helical" evidence="10">
    <location>
        <begin position="566"/>
        <end position="587"/>
    </location>
</feature>
<name>A0A8S1EDL1_9PELO</name>
<keyword evidence="12" id="KW-1185">Reference proteome</keyword>
<feature type="transmembrane region" description="Helical" evidence="10">
    <location>
        <begin position="607"/>
        <end position="625"/>
    </location>
</feature>
<evidence type="ECO:0000256" key="6">
    <source>
        <dbReference type="ARBA" id="ARBA00023136"/>
    </source>
</evidence>
<keyword evidence="2" id="KW-0813">Transport</keyword>
<feature type="transmembrane region" description="Helical" evidence="10">
    <location>
        <begin position="300"/>
        <end position="317"/>
    </location>
</feature>
<keyword evidence="3 10" id="KW-0812">Transmembrane</keyword>
<dbReference type="GO" id="GO:0089718">
    <property type="term" value="P:amino acid import across plasma membrane"/>
    <property type="evidence" value="ECO:0007669"/>
    <property type="project" value="TreeGrafter"/>
</dbReference>
<dbReference type="Pfam" id="PF00209">
    <property type="entry name" value="SNF"/>
    <property type="match status" value="1"/>
</dbReference>
<feature type="compositionally biased region" description="Polar residues" evidence="9">
    <location>
        <begin position="11"/>
        <end position="34"/>
    </location>
</feature>
<organism evidence="11 12">
    <name type="scientific">Caenorhabditis bovis</name>
    <dbReference type="NCBI Taxonomy" id="2654633"/>
    <lineage>
        <taxon>Eukaryota</taxon>
        <taxon>Metazoa</taxon>
        <taxon>Ecdysozoa</taxon>
        <taxon>Nematoda</taxon>
        <taxon>Chromadorea</taxon>
        <taxon>Rhabditida</taxon>
        <taxon>Rhabditina</taxon>
        <taxon>Rhabditomorpha</taxon>
        <taxon>Rhabditoidea</taxon>
        <taxon>Rhabditidae</taxon>
        <taxon>Peloderinae</taxon>
        <taxon>Caenorhabditis</taxon>
    </lineage>
</organism>
<keyword evidence="6 10" id="KW-0472">Membrane</keyword>
<keyword evidence="7" id="KW-0479">Metal-binding</keyword>
<comment type="subcellular location">
    <subcellularLocation>
        <location evidence="1">Membrane</location>
        <topology evidence="1">Multi-pass membrane protein</topology>
    </subcellularLocation>
</comment>
<dbReference type="PROSITE" id="PS50267">
    <property type="entry name" value="NA_NEUROTRAN_SYMP_3"/>
    <property type="match status" value="1"/>
</dbReference>
<keyword evidence="4" id="KW-0769">Symport</keyword>
<evidence type="ECO:0000256" key="3">
    <source>
        <dbReference type="ARBA" id="ARBA00022692"/>
    </source>
</evidence>
<feature type="binding site" evidence="7">
    <location>
        <position position="99"/>
    </location>
    <ligand>
        <name>Na(+)</name>
        <dbReference type="ChEBI" id="CHEBI:29101"/>
        <label>1</label>
    </ligand>
</feature>
<dbReference type="GO" id="GO:0005886">
    <property type="term" value="C:plasma membrane"/>
    <property type="evidence" value="ECO:0007669"/>
    <property type="project" value="TreeGrafter"/>
</dbReference>
<dbReference type="PANTHER" id="PTHR11616:SF241">
    <property type="entry name" value="SODIUM- AND CHLORIDE-DEPENDENT GLYCINE TRANSPORTER 2"/>
    <property type="match status" value="1"/>
</dbReference>
<feature type="transmembrane region" description="Helical" evidence="10">
    <location>
        <begin position="114"/>
        <end position="134"/>
    </location>
</feature>
<proteinExistence type="predicted"/>
<feature type="transmembrane region" description="Helical" evidence="10">
    <location>
        <begin position="268"/>
        <end position="288"/>
    </location>
</feature>
<evidence type="ECO:0000256" key="9">
    <source>
        <dbReference type="SAM" id="MobiDB-lite"/>
    </source>
</evidence>
<dbReference type="PANTHER" id="PTHR11616">
    <property type="entry name" value="SODIUM/CHLORIDE DEPENDENT TRANSPORTER"/>
    <property type="match status" value="1"/>
</dbReference>
<feature type="transmembrane region" description="Helical" evidence="10">
    <location>
        <begin position="79"/>
        <end position="102"/>
    </location>
</feature>
<feature type="binding site" evidence="7">
    <location>
        <position position="462"/>
    </location>
    <ligand>
        <name>Na(+)</name>
        <dbReference type="ChEBI" id="CHEBI:29101"/>
        <label>1</label>
    </ligand>
</feature>
<evidence type="ECO:0000256" key="2">
    <source>
        <dbReference type="ARBA" id="ARBA00022448"/>
    </source>
</evidence>
<evidence type="ECO:0000313" key="12">
    <source>
        <dbReference type="Proteomes" id="UP000494206"/>
    </source>
</evidence>
<dbReference type="AlphaFoldDB" id="A0A8S1EDL1"/>
<gene>
    <name evidence="11" type="ORF">CBOVIS_LOCUS1490</name>
</gene>
<evidence type="ECO:0000256" key="1">
    <source>
        <dbReference type="ARBA" id="ARBA00004141"/>
    </source>
</evidence>
<feature type="region of interest" description="Disordered" evidence="9">
    <location>
        <begin position="1"/>
        <end position="34"/>
    </location>
</feature>
<dbReference type="GO" id="GO:0046872">
    <property type="term" value="F:metal ion binding"/>
    <property type="evidence" value="ECO:0007669"/>
    <property type="project" value="UniProtKB-KW"/>
</dbReference>
<dbReference type="Proteomes" id="UP000494206">
    <property type="component" value="Unassembled WGS sequence"/>
</dbReference>
<feature type="transmembrane region" description="Helical" evidence="10">
    <location>
        <begin position="493"/>
        <end position="513"/>
    </location>
</feature>
<dbReference type="OrthoDB" id="5778713at2759"/>
<keyword evidence="7" id="KW-0915">Sodium</keyword>
<evidence type="ECO:0000313" key="11">
    <source>
        <dbReference type="EMBL" id="CAB3398181.1"/>
    </source>
</evidence>
<evidence type="ECO:0000256" key="4">
    <source>
        <dbReference type="ARBA" id="ARBA00022847"/>
    </source>
</evidence>
<evidence type="ECO:0000256" key="8">
    <source>
        <dbReference type="PIRSR" id="PIRSR600175-2"/>
    </source>
</evidence>
<evidence type="ECO:0000256" key="10">
    <source>
        <dbReference type="SAM" id="Phobius"/>
    </source>
</evidence>
<dbReference type="PRINTS" id="PR00176">
    <property type="entry name" value="NANEUSMPORT"/>
</dbReference>